<name>A0A2P8PVB6_9ACTN</name>
<evidence type="ECO:0000259" key="3">
    <source>
        <dbReference type="Pfam" id="PF13828"/>
    </source>
</evidence>
<feature type="region of interest" description="Disordered" evidence="1">
    <location>
        <begin position="1"/>
        <end position="83"/>
    </location>
</feature>
<accession>A0A2P8PVB6</accession>
<feature type="domain" description="DUF4190" evidence="3">
    <location>
        <begin position="136"/>
        <end position="202"/>
    </location>
</feature>
<keyword evidence="2" id="KW-1133">Transmembrane helix</keyword>
<feature type="compositionally biased region" description="Basic and acidic residues" evidence="1">
    <location>
        <begin position="14"/>
        <end position="24"/>
    </location>
</feature>
<proteinExistence type="predicted"/>
<dbReference type="AlphaFoldDB" id="A0A2P8PVB6"/>
<dbReference type="InterPro" id="IPR025241">
    <property type="entry name" value="DUF4190"/>
</dbReference>
<dbReference type="Pfam" id="PF13828">
    <property type="entry name" value="DUF4190"/>
    <property type="match status" value="1"/>
</dbReference>
<protein>
    <recommendedName>
        <fullName evidence="3">DUF4190 domain-containing protein</fullName>
    </recommendedName>
</protein>
<evidence type="ECO:0000313" key="4">
    <source>
        <dbReference type="EMBL" id="PSM37931.1"/>
    </source>
</evidence>
<keyword evidence="2" id="KW-0472">Membrane</keyword>
<keyword evidence="5" id="KW-1185">Reference proteome</keyword>
<dbReference type="Proteomes" id="UP000240429">
    <property type="component" value="Unassembled WGS sequence"/>
</dbReference>
<keyword evidence="2" id="KW-0812">Transmembrane</keyword>
<dbReference type="EMBL" id="PYBJ01000034">
    <property type="protein sequence ID" value="PSM37931.1"/>
    <property type="molecule type" value="Genomic_DNA"/>
</dbReference>
<reference evidence="4 5" key="1">
    <citation type="submission" date="2018-03" db="EMBL/GenBank/DDBJ databases">
        <title>Streptomyces dioscori sp. nov., a novel endophytic actinobacterium isolated from bulbil of Dioscorea bulbifera L.</title>
        <authorList>
            <person name="Zhikuan W."/>
        </authorList>
    </citation>
    <scope>NUCLEOTIDE SEQUENCE [LARGE SCALE GENOMIC DNA]</scope>
    <source>
        <strain evidence="4 5">A217</strain>
    </source>
</reference>
<sequence length="233" mass="22933">MAEDAQASGGPVDEPGKVSLDKPSTEPNPWAPPVDAGGSRGAGPSSVHDRQTVTSFPVTPDPYAAPGSAVPPPPVAPGGPGQVPYGYGPPVHGHTHGYGYPAYPVQGGPGYGWPGAPGMHGMHGMHGMPMGPSNGLGTASLVLGIVAAVGFCLWPVALACGILAVVFGAIGRGRARRGQATNAGQALAGIICGAVGVALGIAFLVVFLVLPDTEIDDSGSGDDGFSTSLTAVG</sequence>
<feature type="transmembrane region" description="Helical" evidence="2">
    <location>
        <begin position="187"/>
        <end position="210"/>
    </location>
</feature>
<evidence type="ECO:0000313" key="5">
    <source>
        <dbReference type="Proteomes" id="UP000240429"/>
    </source>
</evidence>
<feature type="transmembrane region" description="Helical" evidence="2">
    <location>
        <begin position="141"/>
        <end position="167"/>
    </location>
</feature>
<dbReference type="OrthoDB" id="4338073at2"/>
<organism evidence="4 5">
    <name type="scientific">Streptomyces dioscori</name>
    <dbReference type="NCBI Taxonomy" id="2109333"/>
    <lineage>
        <taxon>Bacteria</taxon>
        <taxon>Bacillati</taxon>
        <taxon>Actinomycetota</taxon>
        <taxon>Actinomycetes</taxon>
        <taxon>Kitasatosporales</taxon>
        <taxon>Streptomycetaceae</taxon>
        <taxon>Streptomyces</taxon>
        <taxon>Streptomyces aurantiacus group</taxon>
    </lineage>
</organism>
<gene>
    <name evidence="4" type="ORF">C6Y14_39605</name>
</gene>
<evidence type="ECO:0000256" key="2">
    <source>
        <dbReference type="SAM" id="Phobius"/>
    </source>
</evidence>
<comment type="caution">
    <text evidence="4">The sequence shown here is derived from an EMBL/GenBank/DDBJ whole genome shotgun (WGS) entry which is preliminary data.</text>
</comment>
<evidence type="ECO:0000256" key="1">
    <source>
        <dbReference type="SAM" id="MobiDB-lite"/>
    </source>
</evidence>